<accession>A0AAW0BJX5</accession>
<dbReference type="PANTHER" id="PTHR14303:SF0">
    <property type="entry name" value="DNA POLYMERASE DELTA SUBUNIT 4"/>
    <property type="match status" value="1"/>
</dbReference>
<keyword evidence="2" id="KW-1185">Reference proteome</keyword>
<organism evidence="1 2">
    <name type="scientific">Paramarasmius palmivorus</name>
    <dbReference type="NCBI Taxonomy" id="297713"/>
    <lineage>
        <taxon>Eukaryota</taxon>
        <taxon>Fungi</taxon>
        <taxon>Dikarya</taxon>
        <taxon>Basidiomycota</taxon>
        <taxon>Agaricomycotina</taxon>
        <taxon>Agaricomycetes</taxon>
        <taxon>Agaricomycetidae</taxon>
        <taxon>Agaricales</taxon>
        <taxon>Marasmiineae</taxon>
        <taxon>Marasmiaceae</taxon>
        <taxon>Paramarasmius</taxon>
    </lineage>
</organism>
<dbReference type="Pfam" id="PF04081">
    <property type="entry name" value="DNA_pol_delta_4"/>
    <property type="match status" value="1"/>
</dbReference>
<dbReference type="EMBL" id="JAYKXP010000109">
    <property type="protein sequence ID" value="KAK7025962.1"/>
    <property type="molecule type" value="Genomic_DNA"/>
</dbReference>
<dbReference type="InterPro" id="IPR007218">
    <property type="entry name" value="DNA_pol_delta_4"/>
</dbReference>
<dbReference type="GO" id="GO:0000731">
    <property type="term" value="P:DNA synthesis involved in DNA repair"/>
    <property type="evidence" value="ECO:0007669"/>
    <property type="project" value="InterPro"/>
</dbReference>
<proteinExistence type="predicted"/>
<sequence length="146" mass="16487">MSPSRSEAGQPSGADIREFLPVVKRPKFQRVDLQAARTGKVAKKQNGQQNLNRVSTEMHVEGGAAEEEETSAEDRLLEVFDLDSTYGPTVGIKRLQRWDRARRLGLNPPMEVYVLLVDREGKEVEEKSMNVLDACLASYWRSNTRP</sequence>
<dbReference type="AlphaFoldDB" id="A0AAW0BJX5"/>
<evidence type="ECO:0008006" key="3">
    <source>
        <dbReference type="Google" id="ProtNLM"/>
    </source>
</evidence>
<dbReference type="GO" id="GO:0003887">
    <property type="term" value="F:DNA-directed DNA polymerase activity"/>
    <property type="evidence" value="ECO:0007669"/>
    <property type="project" value="TreeGrafter"/>
</dbReference>
<evidence type="ECO:0000313" key="2">
    <source>
        <dbReference type="Proteomes" id="UP001383192"/>
    </source>
</evidence>
<reference evidence="1 2" key="1">
    <citation type="submission" date="2024-01" db="EMBL/GenBank/DDBJ databases">
        <title>A draft genome for a cacao thread blight-causing isolate of Paramarasmius palmivorus.</title>
        <authorList>
            <person name="Baruah I.K."/>
            <person name="Bukari Y."/>
            <person name="Amoako-Attah I."/>
            <person name="Meinhardt L.W."/>
            <person name="Bailey B.A."/>
            <person name="Cohen S.P."/>
        </authorList>
    </citation>
    <scope>NUCLEOTIDE SEQUENCE [LARGE SCALE GENOMIC DNA]</scope>
    <source>
        <strain evidence="1 2">GH-12</strain>
    </source>
</reference>
<gene>
    <name evidence="1" type="ORF">VNI00_015791</name>
</gene>
<dbReference type="GO" id="GO:0006261">
    <property type="term" value="P:DNA-templated DNA replication"/>
    <property type="evidence" value="ECO:0007669"/>
    <property type="project" value="TreeGrafter"/>
</dbReference>
<dbReference type="PANTHER" id="PTHR14303">
    <property type="entry name" value="DNA POLYMERASE DELTA SUBUNIT 4"/>
    <property type="match status" value="1"/>
</dbReference>
<evidence type="ECO:0000313" key="1">
    <source>
        <dbReference type="EMBL" id="KAK7025962.1"/>
    </source>
</evidence>
<comment type="caution">
    <text evidence="1">The sequence shown here is derived from an EMBL/GenBank/DDBJ whole genome shotgun (WGS) entry which is preliminary data.</text>
</comment>
<dbReference type="GO" id="GO:0043625">
    <property type="term" value="C:delta DNA polymerase complex"/>
    <property type="evidence" value="ECO:0007669"/>
    <property type="project" value="TreeGrafter"/>
</dbReference>
<name>A0AAW0BJX5_9AGAR</name>
<dbReference type="Proteomes" id="UP001383192">
    <property type="component" value="Unassembled WGS sequence"/>
</dbReference>
<protein>
    <recommendedName>
        <fullName evidence="3">DNA polymerase delta subunit 4</fullName>
    </recommendedName>
</protein>